<dbReference type="AlphaFoldDB" id="A0AAE9LAR9"/>
<protein>
    <submittedName>
        <fullName evidence="1">Uncharacterized protein</fullName>
    </submittedName>
</protein>
<proteinExistence type="predicted"/>
<gene>
    <name evidence="1" type="ORF">MF626_002338</name>
</gene>
<dbReference type="EMBL" id="CP097770">
    <property type="protein sequence ID" value="URJ52786.2"/>
    <property type="molecule type" value="Genomic_DNA"/>
</dbReference>
<accession>A0AAE9LAR9</accession>
<name>A0AAE9LAR9_PAEPO</name>
<sequence>MKRKAIGGTMNKMLDDFEASIKHINEKTTELGYHVNKLALSNASDGELGYSYEVWFQRLLAQHVRKYALTEGYECFSPSKRRAVKPQRFMVHIQYIMKKKFKSI</sequence>
<evidence type="ECO:0000313" key="2">
    <source>
        <dbReference type="Proteomes" id="UP001055784"/>
    </source>
</evidence>
<dbReference type="Proteomes" id="UP001055784">
    <property type="component" value="Chromosome"/>
</dbReference>
<organism evidence="1 2">
    <name type="scientific">Paenibacillus polymyxa</name>
    <name type="common">Bacillus polymyxa</name>
    <dbReference type="NCBI Taxonomy" id="1406"/>
    <lineage>
        <taxon>Bacteria</taxon>
        <taxon>Bacillati</taxon>
        <taxon>Bacillota</taxon>
        <taxon>Bacilli</taxon>
        <taxon>Bacillales</taxon>
        <taxon>Paenibacillaceae</taxon>
        <taxon>Paenibacillus</taxon>
    </lineage>
</organism>
<reference evidence="1" key="1">
    <citation type="submission" date="2022-11" db="EMBL/GenBank/DDBJ databases">
        <authorList>
            <person name="Vasilchenko N.G."/>
            <person name="Prazdnova E.V."/>
            <person name="Gorovtsov A.V."/>
            <person name="Chistyakov V.A."/>
            <person name="Pak M.L."/>
        </authorList>
    </citation>
    <scope>NUCLEOTIDE SEQUENCE</scope>
    <source>
        <strain evidence="1">R 4.5</strain>
    </source>
</reference>
<evidence type="ECO:0000313" key="1">
    <source>
        <dbReference type="EMBL" id="URJ52786.2"/>
    </source>
</evidence>